<dbReference type="GO" id="GO:0015648">
    <property type="term" value="F:lipid-linked peptidoglycan transporter activity"/>
    <property type="evidence" value="ECO:0007669"/>
    <property type="project" value="TreeGrafter"/>
</dbReference>
<gene>
    <name evidence="18" type="ORF">SAMN02910350_01110</name>
</gene>
<evidence type="ECO:0000256" key="6">
    <source>
        <dbReference type="ARBA" id="ARBA00022984"/>
    </source>
</evidence>
<feature type="transmembrane region" description="Helical" evidence="17">
    <location>
        <begin position="67"/>
        <end position="84"/>
    </location>
</feature>
<feature type="transmembrane region" description="Helical" evidence="17">
    <location>
        <begin position="162"/>
        <end position="195"/>
    </location>
</feature>
<comment type="catalytic activity">
    <reaction evidence="15">
        <text>[GlcNAc-(1-&gt;4)-Mur2Ac(oyl-L-Ala-gamma-D-Glu-L-Lys-D-Ala-D-Ala)](n)-di-trans,octa-cis-undecaprenyl diphosphate + beta-D-GlcNAc-(1-&gt;4)-Mur2Ac(oyl-L-Ala-gamma-D-Glu-L-Lys-D-Ala-D-Ala)-di-trans,octa-cis-undecaprenyl diphosphate = [GlcNAc-(1-&gt;4)-Mur2Ac(oyl-L-Ala-gamma-D-Glu-L-Lys-D-Ala-D-Ala)](n+1)-di-trans,octa-cis-undecaprenyl diphosphate + di-trans,octa-cis-undecaprenyl diphosphate + H(+)</text>
        <dbReference type="Rhea" id="RHEA:23708"/>
        <dbReference type="Rhea" id="RHEA-COMP:9602"/>
        <dbReference type="Rhea" id="RHEA-COMP:9603"/>
        <dbReference type="ChEBI" id="CHEBI:15378"/>
        <dbReference type="ChEBI" id="CHEBI:58405"/>
        <dbReference type="ChEBI" id="CHEBI:60033"/>
        <dbReference type="ChEBI" id="CHEBI:78435"/>
        <dbReference type="EC" id="2.4.99.28"/>
    </reaction>
</comment>
<dbReference type="Pfam" id="PF01098">
    <property type="entry name" value="FTSW_RODA_SPOVE"/>
    <property type="match status" value="1"/>
</dbReference>
<dbReference type="GO" id="GO:0032153">
    <property type="term" value="C:cell division site"/>
    <property type="evidence" value="ECO:0007669"/>
    <property type="project" value="TreeGrafter"/>
</dbReference>
<evidence type="ECO:0000256" key="14">
    <source>
        <dbReference type="ARBA" id="ARBA00044770"/>
    </source>
</evidence>
<dbReference type="GO" id="GO:0008360">
    <property type="term" value="P:regulation of cell shape"/>
    <property type="evidence" value="ECO:0007669"/>
    <property type="project" value="UniProtKB-KW"/>
</dbReference>
<keyword evidence="18" id="KW-0131">Cell cycle</keyword>
<dbReference type="AlphaFoldDB" id="A0A1G5RVC1"/>
<keyword evidence="7 17" id="KW-1133">Transmembrane helix</keyword>
<proteinExistence type="inferred from homology"/>
<evidence type="ECO:0000256" key="10">
    <source>
        <dbReference type="ARBA" id="ARBA00033270"/>
    </source>
</evidence>
<evidence type="ECO:0000256" key="16">
    <source>
        <dbReference type="ARBA" id="ARBA00049966"/>
    </source>
</evidence>
<dbReference type="GO" id="GO:0005886">
    <property type="term" value="C:plasma membrane"/>
    <property type="evidence" value="ECO:0007669"/>
    <property type="project" value="TreeGrafter"/>
</dbReference>
<evidence type="ECO:0000256" key="12">
    <source>
        <dbReference type="ARBA" id="ARBA00041185"/>
    </source>
</evidence>
<name>A0A1G5RVC1_PSEXY</name>
<evidence type="ECO:0000256" key="8">
    <source>
        <dbReference type="ARBA" id="ARBA00023136"/>
    </source>
</evidence>
<dbReference type="InterPro" id="IPR001182">
    <property type="entry name" value="FtsW/RodA"/>
</dbReference>
<evidence type="ECO:0000256" key="2">
    <source>
        <dbReference type="ARBA" id="ARBA00022676"/>
    </source>
</evidence>
<keyword evidence="6" id="KW-0573">Peptidoglycan synthesis</keyword>
<feature type="transmembrane region" description="Helical" evidence="17">
    <location>
        <begin position="133"/>
        <end position="150"/>
    </location>
</feature>
<organism evidence="18 19">
    <name type="scientific">Pseudobutyrivibrio xylanivorans</name>
    <dbReference type="NCBI Taxonomy" id="185007"/>
    <lineage>
        <taxon>Bacteria</taxon>
        <taxon>Bacillati</taxon>
        <taxon>Bacillota</taxon>
        <taxon>Clostridia</taxon>
        <taxon>Lachnospirales</taxon>
        <taxon>Lachnospiraceae</taxon>
        <taxon>Pseudobutyrivibrio</taxon>
    </lineage>
</organism>
<sequence length="385" mass="42478">MTRDKELAASRREARQRKKIKKLLNFDYTLLFIVVFILAFGLVMLYSTSAYAASLKMGDSTFYLKKQLFAAGLGFVGMSFFTKVDYRRWSAFVIPLYFISIFLCVIVNFVGTTLNGSTRWLKIGGVSVQPSEIGKVSVILLIAFVVDRAPKYQRTLQGTVRTLALIIPIFGVVAYNNLSTAIIIAGIAFIMTFVASPKYRPFFLAGAGFIGLGFLAIHFVSYRAQRIAAWLHPEDYIEETGFQILQGLYAIGSGGLFGKGLGGSMQKYIVPEAQNDMIFSIICEELGVFGAVCIILLYILLLYRLLFIANHAKDMFGSYICIGIMAHIALQVVLNIAVVTNSIPNTGVSLPLISYGGTSVAILLSEFGLALSVSKNMDFDMEEYE</sequence>
<protein>
    <recommendedName>
        <fullName evidence="12">Probable peptidoglycan glycosyltransferase FtsW</fullName>
        <ecNumber evidence="14">2.4.99.28</ecNumber>
    </recommendedName>
    <alternativeName>
        <fullName evidence="13">Cell division protein FtsW</fullName>
    </alternativeName>
    <alternativeName>
        <fullName evidence="10">Cell wall polymerase</fullName>
    </alternativeName>
    <alternativeName>
        <fullName evidence="9">Peptidoglycan polymerase</fullName>
    </alternativeName>
</protein>
<evidence type="ECO:0000256" key="5">
    <source>
        <dbReference type="ARBA" id="ARBA00022960"/>
    </source>
</evidence>
<evidence type="ECO:0000256" key="17">
    <source>
        <dbReference type="SAM" id="Phobius"/>
    </source>
</evidence>
<evidence type="ECO:0000256" key="13">
    <source>
        <dbReference type="ARBA" id="ARBA00041418"/>
    </source>
</evidence>
<evidence type="ECO:0000256" key="9">
    <source>
        <dbReference type="ARBA" id="ARBA00032370"/>
    </source>
</evidence>
<dbReference type="EMBL" id="FMWK01000004">
    <property type="protein sequence ID" value="SCZ78064.1"/>
    <property type="molecule type" value="Genomic_DNA"/>
</dbReference>
<keyword evidence="5" id="KW-0133">Cell shape</keyword>
<evidence type="ECO:0000256" key="3">
    <source>
        <dbReference type="ARBA" id="ARBA00022679"/>
    </source>
</evidence>
<evidence type="ECO:0000256" key="1">
    <source>
        <dbReference type="ARBA" id="ARBA00004141"/>
    </source>
</evidence>
<feature type="transmembrane region" description="Helical" evidence="17">
    <location>
        <begin position="315"/>
        <end position="340"/>
    </location>
</feature>
<dbReference type="Proteomes" id="UP000199428">
    <property type="component" value="Unassembled WGS sequence"/>
</dbReference>
<dbReference type="EC" id="2.4.99.28" evidence="14"/>
<comment type="function">
    <text evidence="16">Peptidoglycan polymerase that is essential for cell division.</text>
</comment>
<comment type="subcellular location">
    <subcellularLocation>
        <location evidence="1">Membrane</location>
        <topology evidence="1">Multi-pass membrane protein</topology>
    </subcellularLocation>
</comment>
<feature type="transmembrane region" description="Helical" evidence="17">
    <location>
        <begin position="241"/>
        <end position="258"/>
    </location>
</feature>
<dbReference type="PANTHER" id="PTHR30474">
    <property type="entry name" value="CELL CYCLE PROTEIN"/>
    <property type="match status" value="1"/>
</dbReference>
<keyword evidence="4 17" id="KW-0812">Transmembrane</keyword>
<keyword evidence="18" id="KW-0132">Cell division</keyword>
<dbReference type="GO" id="GO:0008955">
    <property type="term" value="F:peptidoglycan glycosyltransferase activity"/>
    <property type="evidence" value="ECO:0007669"/>
    <property type="project" value="UniProtKB-EC"/>
</dbReference>
<evidence type="ECO:0000256" key="7">
    <source>
        <dbReference type="ARBA" id="ARBA00022989"/>
    </source>
</evidence>
<reference evidence="18 19" key="1">
    <citation type="submission" date="2016-10" db="EMBL/GenBank/DDBJ databases">
        <authorList>
            <person name="de Groot N.N."/>
        </authorList>
    </citation>
    <scope>NUCLEOTIDE SEQUENCE [LARGE SCALE GENOMIC DNA]</scope>
    <source>
        <strain evidence="18 19">DSM 10317</strain>
    </source>
</reference>
<dbReference type="GO" id="GO:0009252">
    <property type="term" value="P:peptidoglycan biosynthetic process"/>
    <property type="evidence" value="ECO:0007669"/>
    <property type="project" value="UniProtKB-KW"/>
</dbReference>
<accession>A0A1G5RVC1</accession>
<evidence type="ECO:0000256" key="11">
    <source>
        <dbReference type="ARBA" id="ARBA00038053"/>
    </source>
</evidence>
<evidence type="ECO:0000313" key="18">
    <source>
        <dbReference type="EMBL" id="SCZ78064.1"/>
    </source>
</evidence>
<keyword evidence="3" id="KW-0808">Transferase</keyword>
<dbReference type="PANTHER" id="PTHR30474:SF2">
    <property type="entry name" value="PEPTIDOGLYCAN GLYCOSYLTRANSFERASE FTSW-RELATED"/>
    <property type="match status" value="1"/>
</dbReference>
<dbReference type="RefSeq" id="WP_090161968.1">
    <property type="nucleotide sequence ID" value="NZ_FMWK01000004.1"/>
</dbReference>
<feature type="transmembrane region" description="Helical" evidence="17">
    <location>
        <begin position="201"/>
        <end position="220"/>
    </location>
</feature>
<keyword evidence="2" id="KW-0328">Glycosyltransferase</keyword>
<feature type="transmembrane region" description="Helical" evidence="17">
    <location>
        <begin position="352"/>
        <end position="371"/>
    </location>
</feature>
<feature type="transmembrane region" description="Helical" evidence="17">
    <location>
        <begin position="25"/>
        <end position="47"/>
    </location>
</feature>
<evidence type="ECO:0000256" key="4">
    <source>
        <dbReference type="ARBA" id="ARBA00022692"/>
    </source>
</evidence>
<feature type="transmembrane region" description="Helical" evidence="17">
    <location>
        <begin position="91"/>
        <end position="113"/>
    </location>
</feature>
<dbReference type="GO" id="GO:0051301">
    <property type="term" value="P:cell division"/>
    <property type="evidence" value="ECO:0007669"/>
    <property type="project" value="UniProtKB-KW"/>
</dbReference>
<feature type="transmembrane region" description="Helical" evidence="17">
    <location>
        <begin position="278"/>
        <end position="303"/>
    </location>
</feature>
<comment type="similarity">
    <text evidence="11">Belongs to the SEDS family. FtsW subfamily.</text>
</comment>
<evidence type="ECO:0000256" key="15">
    <source>
        <dbReference type="ARBA" id="ARBA00049902"/>
    </source>
</evidence>
<evidence type="ECO:0000313" key="19">
    <source>
        <dbReference type="Proteomes" id="UP000199428"/>
    </source>
</evidence>
<keyword evidence="8 17" id="KW-0472">Membrane</keyword>